<evidence type="ECO:0000256" key="4">
    <source>
        <dbReference type="ARBA" id="ARBA00022989"/>
    </source>
</evidence>
<dbReference type="PANTHER" id="PTHR30213">
    <property type="entry name" value="INNER MEMBRANE PROTEIN YHJD"/>
    <property type="match status" value="1"/>
</dbReference>
<accession>A0A3B1CKY5</accession>
<gene>
    <name evidence="7" type="ORF">MNBD_NITROSPINAE01-172</name>
</gene>
<dbReference type="EMBL" id="UOGC01000091">
    <property type="protein sequence ID" value="VAX19535.1"/>
    <property type="molecule type" value="Genomic_DNA"/>
</dbReference>
<feature type="transmembrane region" description="Helical" evidence="6">
    <location>
        <begin position="155"/>
        <end position="177"/>
    </location>
</feature>
<name>A0A3B1CKY5_9ZZZZ</name>
<evidence type="ECO:0000256" key="2">
    <source>
        <dbReference type="ARBA" id="ARBA00022475"/>
    </source>
</evidence>
<evidence type="ECO:0000256" key="1">
    <source>
        <dbReference type="ARBA" id="ARBA00004651"/>
    </source>
</evidence>
<evidence type="ECO:0000256" key="6">
    <source>
        <dbReference type="SAM" id="Phobius"/>
    </source>
</evidence>
<dbReference type="EC" id="3.1.-.-" evidence="7"/>
<dbReference type="Gene3D" id="1.10.10.10">
    <property type="entry name" value="Winged helix-like DNA-binding domain superfamily/Winged helix DNA-binding domain"/>
    <property type="match status" value="1"/>
</dbReference>
<reference evidence="7" key="1">
    <citation type="submission" date="2018-06" db="EMBL/GenBank/DDBJ databases">
        <authorList>
            <person name="Zhirakovskaya E."/>
        </authorList>
    </citation>
    <scope>NUCLEOTIDE SEQUENCE</scope>
</reference>
<evidence type="ECO:0000256" key="3">
    <source>
        <dbReference type="ARBA" id="ARBA00022692"/>
    </source>
</evidence>
<keyword evidence="3 6" id="KW-0812">Transmembrane</keyword>
<feature type="transmembrane region" description="Helical" evidence="6">
    <location>
        <begin position="118"/>
        <end position="143"/>
    </location>
</feature>
<comment type="subcellular location">
    <subcellularLocation>
        <location evidence="1">Cell membrane</location>
        <topology evidence="1">Multi-pass membrane protein</topology>
    </subcellularLocation>
</comment>
<dbReference type="InterPro" id="IPR017039">
    <property type="entry name" value="Virul_fac_BrkB"/>
</dbReference>
<protein>
    <submittedName>
        <fullName evidence="7">Ribonuclease BN</fullName>
        <ecNumber evidence="7">3.1.-.-</ecNumber>
    </submittedName>
</protein>
<dbReference type="PANTHER" id="PTHR30213:SF0">
    <property type="entry name" value="UPF0761 MEMBRANE PROTEIN YIHY"/>
    <property type="match status" value="1"/>
</dbReference>
<keyword evidence="4 6" id="KW-1133">Transmembrane helix</keyword>
<sequence>MTKDRPLYDKITDVLSTDLEEKSLIIRWVAWRLKLIYEIAEKFWWDNCLMFAASLAYTTLLSLAPLAAVSLSILSSFEFSKAKVLNFVFRQLLPNEDLALVIEKNIDTFAANAASVSVFSMIMLVFFSIWVLSTIESAFNMIWKVHRPRAVINQFVAYWSTLTFAPILIAVSIIVTAKVQALVLSESWSEYTYLQGFILKMIPYALTWGAFFLVYKLLPNTTVYFKSAWTGAIIGGTLFEVAKLFFDYYIRSWASYTAIYGALATIPIFLFWLYVTWIIVLLGSVIAYAIQYPKEIQSRKHEGFDRSRFLSYYALRVLVEAARAFESGKGPLDPKEAQEKLEITGEFYGRILRKLHGLGLIEFINDSDVIFLFKKPPEFINIADVLLNLNGETFNVSPEPLDSDRGAADIFFQKIKDSIGEGVGDFNLLNLTESFSATEKNKNPVVELIQGKPDQV</sequence>
<dbReference type="GO" id="GO:0005886">
    <property type="term" value="C:plasma membrane"/>
    <property type="evidence" value="ECO:0007669"/>
    <property type="project" value="UniProtKB-SubCell"/>
</dbReference>
<keyword evidence="5 6" id="KW-0472">Membrane</keyword>
<evidence type="ECO:0000313" key="7">
    <source>
        <dbReference type="EMBL" id="VAX19535.1"/>
    </source>
</evidence>
<dbReference type="NCBIfam" id="TIGR00765">
    <property type="entry name" value="yihY_not_rbn"/>
    <property type="match status" value="1"/>
</dbReference>
<feature type="transmembrane region" description="Helical" evidence="6">
    <location>
        <begin position="227"/>
        <end position="246"/>
    </location>
</feature>
<organism evidence="7">
    <name type="scientific">hydrothermal vent metagenome</name>
    <dbReference type="NCBI Taxonomy" id="652676"/>
    <lineage>
        <taxon>unclassified sequences</taxon>
        <taxon>metagenomes</taxon>
        <taxon>ecological metagenomes</taxon>
    </lineage>
</organism>
<keyword evidence="2" id="KW-1003">Cell membrane</keyword>
<dbReference type="Pfam" id="PF03631">
    <property type="entry name" value="Virul_fac_BrkB"/>
    <property type="match status" value="1"/>
</dbReference>
<feature type="transmembrane region" description="Helical" evidence="6">
    <location>
        <begin position="258"/>
        <end position="290"/>
    </location>
</feature>
<proteinExistence type="predicted"/>
<keyword evidence="7" id="KW-0378">Hydrolase</keyword>
<feature type="transmembrane region" description="Helical" evidence="6">
    <location>
        <begin position="49"/>
        <end position="74"/>
    </location>
</feature>
<dbReference type="InterPro" id="IPR036388">
    <property type="entry name" value="WH-like_DNA-bd_sf"/>
</dbReference>
<evidence type="ECO:0000256" key="5">
    <source>
        <dbReference type="ARBA" id="ARBA00023136"/>
    </source>
</evidence>
<dbReference type="AlphaFoldDB" id="A0A3B1CKY5"/>
<feature type="transmembrane region" description="Helical" evidence="6">
    <location>
        <begin position="197"/>
        <end position="215"/>
    </location>
</feature>
<dbReference type="GO" id="GO:0016787">
    <property type="term" value="F:hydrolase activity"/>
    <property type="evidence" value="ECO:0007669"/>
    <property type="project" value="UniProtKB-KW"/>
</dbReference>